<accession>A0A6B9L8U8</accession>
<reference evidence="1 2" key="1">
    <citation type="submission" date="2019-12" db="EMBL/GenBank/DDBJ databases">
        <authorList>
            <person name="Kistler A.K."/>
            <person name="Garlena R.A."/>
            <person name="Russell D.A."/>
            <person name="Pope W.H."/>
            <person name="Jacobs-Sera D."/>
            <person name="Hatfull G.F."/>
        </authorList>
    </citation>
    <scope>NUCLEOTIDE SEQUENCE [LARGE SCALE GENOMIC DNA]</scope>
</reference>
<dbReference type="RefSeq" id="YP_010750930.1">
    <property type="nucleotide sequence ID" value="NC_073364.1"/>
</dbReference>
<dbReference type="Proteomes" id="UP000465091">
    <property type="component" value="Segment"/>
</dbReference>
<keyword evidence="2" id="KW-1185">Reference proteome</keyword>
<evidence type="ECO:0000313" key="1">
    <source>
        <dbReference type="EMBL" id="QHB37013.1"/>
    </source>
</evidence>
<name>A0A6B9L8U8_9CAUD</name>
<dbReference type="GeneID" id="80004589"/>
<dbReference type="KEGG" id="vg:80004589"/>
<organism evidence="1 2">
    <name type="scientific">Microbacterium phage Matzah</name>
    <dbReference type="NCBI Taxonomy" id="2686228"/>
    <lineage>
        <taxon>Viruses</taxon>
        <taxon>Duplodnaviria</taxon>
        <taxon>Heunggongvirae</taxon>
        <taxon>Uroviricota</taxon>
        <taxon>Caudoviricetes</taxon>
        <taxon>Kutznervirinae</taxon>
        <taxon>Mementomorivirus</taxon>
        <taxon>Mementomorivirus matzah</taxon>
    </lineage>
</organism>
<protein>
    <submittedName>
        <fullName evidence="1">Uncharacterized protein</fullName>
    </submittedName>
</protein>
<dbReference type="EMBL" id="MN813682">
    <property type="protein sequence ID" value="QHB37013.1"/>
    <property type="molecule type" value="Genomic_DNA"/>
</dbReference>
<evidence type="ECO:0000313" key="2">
    <source>
        <dbReference type="Proteomes" id="UP000465091"/>
    </source>
</evidence>
<sequence length="78" mass="8712">MSVARDFMAPRNARMQNIAVVTVYCDAPKTREGHCQTTFRGVTAAEARQEARAAGWKVNQPGQYKGRRRDYCPEHAGA</sequence>
<gene>
    <name evidence="1" type="primary">20</name>
    <name evidence="1" type="ORF">SEA_MATZAH_20</name>
</gene>
<proteinExistence type="predicted"/>